<protein>
    <submittedName>
        <fullName evidence="2">Uncharacterized protein</fullName>
    </submittedName>
</protein>
<keyword evidence="1" id="KW-0812">Transmembrane</keyword>
<reference evidence="2" key="1">
    <citation type="journal article" date="2021" name="Proc. Natl. Acad. Sci. U.S.A.">
        <title>A Catalog of Tens of Thousands of Viruses from Human Metagenomes Reveals Hidden Associations with Chronic Diseases.</title>
        <authorList>
            <person name="Tisza M.J."/>
            <person name="Buck C.B."/>
        </authorList>
    </citation>
    <scope>NUCLEOTIDE SEQUENCE</scope>
    <source>
        <strain evidence="2">CtkfK18</strain>
    </source>
</reference>
<name>A0A8S5VGX1_9CAUD</name>
<evidence type="ECO:0000256" key="1">
    <source>
        <dbReference type="SAM" id="Phobius"/>
    </source>
</evidence>
<proteinExistence type="predicted"/>
<sequence>MFISDLAYMVMKPLAKGVTTIAKNTSEVVSDSDVGKYLLGGIVVIGGIIYLTQKDDTTSIYNKD</sequence>
<keyword evidence="1" id="KW-1133">Transmembrane helix</keyword>
<feature type="transmembrane region" description="Helical" evidence="1">
    <location>
        <begin position="34"/>
        <end position="52"/>
    </location>
</feature>
<accession>A0A8S5VGX1</accession>
<keyword evidence="1" id="KW-0472">Membrane</keyword>
<organism evidence="2">
    <name type="scientific">Myoviridae sp. ctkfK18</name>
    <dbReference type="NCBI Taxonomy" id="2825165"/>
    <lineage>
        <taxon>Viruses</taxon>
        <taxon>Duplodnaviria</taxon>
        <taxon>Heunggongvirae</taxon>
        <taxon>Uroviricota</taxon>
        <taxon>Caudoviricetes</taxon>
    </lineage>
</organism>
<evidence type="ECO:0000313" key="2">
    <source>
        <dbReference type="EMBL" id="DAG05956.1"/>
    </source>
</evidence>
<dbReference type="EMBL" id="BK016265">
    <property type="protein sequence ID" value="DAG05956.1"/>
    <property type="molecule type" value="Genomic_DNA"/>
</dbReference>